<sequence>MHSTPLHYWEELASLHSITSPTLPNLHPSHLSTLHPTSSSLPPPLSFREANLADYLEPGPFRTEKKRALTN</sequence>
<dbReference type="AlphaFoldDB" id="A0A8X6L4Y0"/>
<feature type="region of interest" description="Disordered" evidence="1">
    <location>
        <begin position="23"/>
        <end position="43"/>
    </location>
</feature>
<protein>
    <submittedName>
        <fullName evidence="2">Uncharacterized protein</fullName>
    </submittedName>
</protein>
<name>A0A8X6L4Y0_TRICU</name>
<gene>
    <name evidence="2" type="ORF">TNCT_32311</name>
</gene>
<reference evidence="2" key="1">
    <citation type="submission" date="2020-07" db="EMBL/GenBank/DDBJ databases">
        <title>Multicomponent nature underlies the extraordinary mechanical properties of spider dragline silk.</title>
        <authorList>
            <person name="Kono N."/>
            <person name="Nakamura H."/>
            <person name="Mori M."/>
            <person name="Yoshida Y."/>
            <person name="Ohtoshi R."/>
            <person name="Malay A.D."/>
            <person name="Moran D.A.P."/>
            <person name="Tomita M."/>
            <person name="Numata K."/>
            <person name="Arakawa K."/>
        </authorList>
    </citation>
    <scope>NUCLEOTIDE SEQUENCE</scope>
</reference>
<keyword evidence="3" id="KW-1185">Reference proteome</keyword>
<comment type="caution">
    <text evidence="2">The sequence shown here is derived from an EMBL/GenBank/DDBJ whole genome shotgun (WGS) entry which is preliminary data.</text>
</comment>
<dbReference type="EMBL" id="BMAO01014716">
    <property type="protein sequence ID" value="GFQ96649.1"/>
    <property type="molecule type" value="Genomic_DNA"/>
</dbReference>
<proteinExistence type="predicted"/>
<accession>A0A8X6L4Y0</accession>
<dbReference type="Proteomes" id="UP000887116">
    <property type="component" value="Unassembled WGS sequence"/>
</dbReference>
<evidence type="ECO:0000313" key="2">
    <source>
        <dbReference type="EMBL" id="GFQ96649.1"/>
    </source>
</evidence>
<organism evidence="2 3">
    <name type="scientific">Trichonephila clavata</name>
    <name type="common">Joro spider</name>
    <name type="synonym">Nephila clavata</name>
    <dbReference type="NCBI Taxonomy" id="2740835"/>
    <lineage>
        <taxon>Eukaryota</taxon>
        <taxon>Metazoa</taxon>
        <taxon>Ecdysozoa</taxon>
        <taxon>Arthropoda</taxon>
        <taxon>Chelicerata</taxon>
        <taxon>Arachnida</taxon>
        <taxon>Araneae</taxon>
        <taxon>Araneomorphae</taxon>
        <taxon>Entelegynae</taxon>
        <taxon>Araneoidea</taxon>
        <taxon>Nephilidae</taxon>
        <taxon>Trichonephila</taxon>
    </lineage>
</organism>
<evidence type="ECO:0000256" key="1">
    <source>
        <dbReference type="SAM" id="MobiDB-lite"/>
    </source>
</evidence>
<feature type="compositionally biased region" description="Low complexity" evidence="1">
    <location>
        <begin position="23"/>
        <end position="40"/>
    </location>
</feature>
<evidence type="ECO:0000313" key="3">
    <source>
        <dbReference type="Proteomes" id="UP000887116"/>
    </source>
</evidence>